<proteinExistence type="predicted"/>
<sequence>MSTKLYVYRVPKSQWWDFYAAVRRVYLDEHLIARAVRGLAERKAPHRDVRRIINESVPEYEVELQLFDDGEHWIVRPLESGWFFTNQHHRWLEFGLVPVFYDDRADVPPEHEANKVVADWVDKQIETHRYLMAPVLNRDAFFSIWIDALYPKAPE</sequence>
<name>A0A1C9EH15_9CAUD</name>
<evidence type="ECO:0000313" key="1">
    <source>
        <dbReference type="EMBL" id="AON96788.1"/>
    </source>
</evidence>
<organism evidence="1 2">
    <name type="scientific">Mycobacterium phage Tonenili</name>
    <dbReference type="NCBI Taxonomy" id="1891703"/>
    <lineage>
        <taxon>Viruses</taxon>
        <taxon>Duplodnaviria</taxon>
        <taxon>Heunggongvirae</taxon>
        <taxon>Uroviricota</taxon>
        <taxon>Caudoviricetes</taxon>
        <taxon>Ceeclamvirinae</taxon>
        <taxon>Bixzunavirus</taxon>
        <taxon>Bixzunavirus tonenili</taxon>
    </lineage>
</organism>
<accession>A0A1C9EH15</accession>
<reference evidence="1 2" key="1">
    <citation type="submission" date="2016-08" db="EMBL/GenBank/DDBJ databases">
        <authorList>
            <person name="Acevedo E."/>
            <person name="Azhar M."/>
            <person name="Golebiewska U.P."/>
            <person name="Grzywna D."/>
            <person name="Guardiola R."/>
            <person name="Jackson O."/>
            <person name="John N."/>
            <person name="Kanavatsas C."/>
            <person name="Khan S."/>
            <person name="Leong J."/>
            <person name="Mansilla E."/>
            <person name="Muladjanov Y."/>
            <person name="Nouel J."/>
            <person name="Oh S."/>
            <person name="Oppedisano M."/>
            <person name="Sajid A."/>
            <person name="Samper M."/>
            <person name="Ugbeva O."/>
            <person name="Delesalle V.A."/>
            <person name="Garlena R.A."/>
            <person name="Russell D.A."/>
            <person name="Pope W.H."/>
            <person name="Jacobs-Sera D."/>
            <person name="Hendrix R.W."/>
            <person name="Hatfull G.F."/>
        </authorList>
    </citation>
    <scope>NUCLEOTIDE SEQUENCE [LARGE SCALE GENOMIC DNA]</scope>
</reference>
<dbReference type="RefSeq" id="YP_009287901.1">
    <property type="nucleotide sequence ID" value="NC_031080.1"/>
</dbReference>
<dbReference type="EMBL" id="KX752698">
    <property type="protein sequence ID" value="AON96788.1"/>
    <property type="molecule type" value="Genomic_DNA"/>
</dbReference>
<gene>
    <name evidence="1" type="ORF">SEA_TONENILI_37</name>
</gene>
<evidence type="ECO:0000313" key="2">
    <source>
        <dbReference type="Proteomes" id="UP000204231"/>
    </source>
</evidence>
<dbReference type="GeneID" id="29066435"/>
<dbReference type="Proteomes" id="UP000204231">
    <property type="component" value="Segment"/>
</dbReference>
<protein>
    <submittedName>
        <fullName evidence="1">Uncharacterized protein</fullName>
    </submittedName>
</protein>
<keyword evidence="2" id="KW-1185">Reference proteome</keyword>
<dbReference type="KEGG" id="vg:29066435"/>